<dbReference type="PANTHER" id="PTHR31571:SF1">
    <property type="entry name" value="ALTERED INHERITANCE OF MITOCHONDRIA PROTEIN 6"/>
    <property type="match status" value="1"/>
</dbReference>
<evidence type="ECO:0000313" key="4">
    <source>
        <dbReference type="EMBL" id="KAG9258323.1"/>
    </source>
</evidence>
<keyword evidence="3" id="KW-0732">Signal</keyword>
<dbReference type="GeneID" id="70288913"/>
<dbReference type="RefSeq" id="XP_046122247.1">
    <property type="nucleotide sequence ID" value="XM_046258010.1"/>
</dbReference>
<dbReference type="GO" id="GO:0006629">
    <property type="term" value="P:lipid metabolic process"/>
    <property type="evidence" value="ECO:0007669"/>
    <property type="project" value="InterPro"/>
</dbReference>
<sequence>MFSNVNHKCRLIGLLLFAICQIAHHNSSSGNHQRLQQTRLAPTPIPCHSHNDFWQRVPLASALEVGCTSVEADVWAFEGQLLVAHKRDSLSPRLTLQSLYLDPLYRILADKNNDQEDSGRPRGVYDIDPLQELVLLIDVEACPQRAWPLLSAALQPLRERKWLTISENGTLTQGPIMVLVTGSLPAYLVESNIETASQGVFLDAPLLEIDSGKYNSPNAYWASTSHRTLLDSAYRDRRHRASREEVETYIKHAIDLAHARSLKARCWGLSRSGFSRPDDTWPKLMALGMDVVNVDNLAAFREAWVHLHPTARKD</sequence>
<comment type="caution">
    <text evidence="4">The sequence shown here is derived from an EMBL/GenBank/DDBJ whole genome shotgun (WGS) entry which is preliminary data.</text>
</comment>
<dbReference type="OrthoDB" id="4153866at2759"/>
<comment type="similarity">
    <text evidence="1">Belongs to the AIM6 family.</text>
</comment>
<dbReference type="EMBL" id="MU251243">
    <property type="protein sequence ID" value="KAG9258323.1"/>
    <property type="molecule type" value="Genomic_DNA"/>
</dbReference>
<feature type="chain" id="PRO_5040498886" description="Altered inheritance of mitochondria protein 6" evidence="3">
    <location>
        <begin position="26"/>
        <end position="314"/>
    </location>
</feature>
<evidence type="ECO:0000256" key="1">
    <source>
        <dbReference type="ARBA" id="ARBA00008858"/>
    </source>
</evidence>
<protein>
    <recommendedName>
        <fullName evidence="2">Altered inheritance of mitochondria protein 6</fullName>
    </recommendedName>
</protein>
<gene>
    <name evidence="4" type="ORF">F5Z01DRAFT_191282</name>
</gene>
<dbReference type="AlphaFoldDB" id="A0A9P7ZTZ5"/>
<evidence type="ECO:0000256" key="3">
    <source>
        <dbReference type="SAM" id="SignalP"/>
    </source>
</evidence>
<accession>A0A9P7ZTZ5</accession>
<reference evidence="4" key="1">
    <citation type="journal article" date="2021" name="IMA Fungus">
        <title>Genomic characterization of three marine fungi, including Emericellopsis atlantica sp. nov. with signatures of a generalist lifestyle and marine biomass degradation.</title>
        <authorList>
            <person name="Hagestad O.C."/>
            <person name="Hou L."/>
            <person name="Andersen J.H."/>
            <person name="Hansen E.H."/>
            <person name="Altermark B."/>
            <person name="Li C."/>
            <person name="Kuhnert E."/>
            <person name="Cox R.J."/>
            <person name="Crous P.W."/>
            <person name="Spatafora J.W."/>
            <person name="Lail K."/>
            <person name="Amirebrahimi M."/>
            <person name="Lipzen A."/>
            <person name="Pangilinan J."/>
            <person name="Andreopoulos W."/>
            <person name="Hayes R.D."/>
            <person name="Ng V."/>
            <person name="Grigoriev I.V."/>
            <person name="Jackson S.A."/>
            <person name="Sutton T.D.S."/>
            <person name="Dobson A.D.W."/>
            <person name="Rama T."/>
        </authorList>
    </citation>
    <scope>NUCLEOTIDE SEQUENCE</scope>
    <source>
        <strain evidence="4">TS7</strain>
    </source>
</reference>
<dbReference type="InterPro" id="IPR051236">
    <property type="entry name" value="HAT_RTT109-like"/>
</dbReference>
<dbReference type="InterPro" id="IPR017946">
    <property type="entry name" value="PLC-like_Pdiesterase_TIM-brl"/>
</dbReference>
<dbReference type="PANTHER" id="PTHR31571">
    <property type="entry name" value="ALTERED INHERITANCE OF MITOCHONDRIA PROTEIN 6"/>
    <property type="match status" value="1"/>
</dbReference>
<evidence type="ECO:0000256" key="2">
    <source>
        <dbReference type="ARBA" id="ARBA00014286"/>
    </source>
</evidence>
<dbReference type="Proteomes" id="UP000887229">
    <property type="component" value="Unassembled WGS sequence"/>
</dbReference>
<name>A0A9P7ZTZ5_9HYPO</name>
<organism evidence="4 5">
    <name type="scientific">Emericellopsis atlantica</name>
    <dbReference type="NCBI Taxonomy" id="2614577"/>
    <lineage>
        <taxon>Eukaryota</taxon>
        <taxon>Fungi</taxon>
        <taxon>Dikarya</taxon>
        <taxon>Ascomycota</taxon>
        <taxon>Pezizomycotina</taxon>
        <taxon>Sordariomycetes</taxon>
        <taxon>Hypocreomycetidae</taxon>
        <taxon>Hypocreales</taxon>
        <taxon>Bionectriaceae</taxon>
        <taxon>Emericellopsis</taxon>
    </lineage>
</organism>
<proteinExistence type="inferred from homology"/>
<feature type="signal peptide" evidence="3">
    <location>
        <begin position="1"/>
        <end position="25"/>
    </location>
</feature>
<evidence type="ECO:0000313" key="5">
    <source>
        <dbReference type="Proteomes" id="UP000887229"/>
    </source>
</evidence>
<dbReference type="SUPFAM" id="SSF51695">
    <property type="entry name" value="PLC-like phosphodiesterases"/>
    <property type="match status" value="1"/>
</dbReference>
<keyword evidence="5" id="KW-1185">Reference proteome</keyword>
<dbReference type="GO" id="GO:0008081">
    <property type="term" value="F:phosphoric diester hydrolase activity"/>
    <property type="evidence" value="ECO:0007669"/>
    <property type="project" value="InterPro"/>
</dbReference>